<accession>A0A066U4M2</accession>
<dbReference type="NCBIfam" id="TIGR00377">
    <property type="entry name" value="ant_ant_sig"/>
    <property type="match status" value="1"/>
</dbReference>
<dbReference type="GO" id="GO:0043856">
    <property type="term" value="F:anti-sigma factor antagonist activity"/>
    <property type="evidence" value="ECO:0007669"/>
    <property type="project" value="InterPro"/>
</dbReference>
<dbReference type="Gene3D" id="3.30.750.24">
    <property type="entry name" value="STAS domain"/>
    <property type="match status" value="1"/>
</dbReference>
<dbReference type="OrthoDB" id="3576811at2"/>
<evidence type="ECO:0000256" key="1">
    <source>
        <dbReference type="ARBA" id="ARBA00009013"/>
    </source>
</evidence>
<keyword evidence="5" id="KW-1185">Reference proteome</keyword>
<dbReference type="InterPro" id="IPR036513">
    <property type="entry name" value="STAS_dom_sf"/>
</dbReference>
<dbReference type="Pfam" id="PF01740">
    <property type="entry name" value="STAS"/>
    <property type="match status" value="1"/>
</dbReference>
<dbReference type="PROSITE" id="PS50801">
    <property type="entry name" value="STAS"/>
    <property type="match status" value="1"/>
</dbReference>
<reference evidence="4 5" key="1">
    <citation type="submission" date="2014-05" db="EMBL/GenBank/DDBJ databases">
        <title>Draft genome sequence of Amycolatopsis rifamycinica DSM 46095.</title>
        <authorList>
            <person name="Lal R."/>
            <person name="Saxena A."/>
            <person name="Kumari R."/>
            <person name="Mukherjee U."/>
            <person name="Singh P."/>
            <person name="Sangwan N."/>
            <person name="Mahato N.K."/>
        </authorList>
    </citation>
    <scope>NUCLEOTIDE SEQUENCE [LARGE SCALE GENOMIC DNA]</scope>
    <source>
        <strain evidence="4 5">DSM 46095</strain>
    </source>
</reference>
<dbReference type="PANTHER" id="PTHR33495">
    <property type="entry name" value="ANTI-SIGMA FACTOR ANTAGONIST TM_1081-RELATED-RELATED"/>
    <property type="match status" value="1"/>
</dbReference>
<dbReference type="eggNOG" id="COG1366">
    <property type="taxonomic scope" value="Bacteria"/>
</dbReference>
<evidence type="ECO:0000313" key="5">
    <source>
        <dbReference type="Proteomes" id="UP000027345"/>
    </source>
</evidence>
<dbReference type="STRING" id="287986.DV20_26205"/>
<dbReference type="PANTHER" id="PTHR33495:SF13">
    <property type="entry name" value="ANTI-SIGMA-F FACTOR ANTAGONIST RSFB"/>
    <property type="match status" value="1"/>
</dbReference>
<protein>
    <recommendedName>
        <fullName evidence="2">Anti-sigma factor antagonist</fullName>
    </recommendedName>
</protein>
<dbReference type="AlphaFoldDB" id="A0A066U4M2"/>
<organism evidence="4 5">
    <name type="scientific">Amycolatopsis rifamycinica</name>
    <dbReference type="NCBI Taxonomy" id="287986"/>
    <lineage>
        <taxon>Bacteria</taxon>
        <taxon>Bacillati</taxon>
        <taxon>Actinomycetota</taxon>
        <taxon>Actinomycetes</taxon>
        <taxon>Pseudonocardiales</taxon>
        <taxon>Pseudonocardiaceae</taxon>
        <taxon>Amycolatopsis</taxon>
    </lineage>
</organism>
<dbReference type="RefSeq" id="WP_043784557.1">
    <property type="nucleotide sequence ID" value="NZ_JMQI01000055.1"/>
</dbReference>
<name>A0A066U4M2_9PSEU</name>
<proteinExistence type="inferred from homology"/>
<feature type="domain" description="STAS" evidence="3">
    <location>
        <begin position="16"/>
        <end position="124"/>
    </location>
</feature>
<evidence type="ECO:0000256" key="2">
    <source>
        <dbReference type="RuleBase" id="RU003749"/>
    </source>
</evidence>
<comment type="similarity">
    <text evidence="1 2">Belongs to the anti-sigma-factor antagonist family.</text>
</comment>
<dbReference type="CDD" id="cd07043">
    <property type="entry name" value="STAS_anti-anti-sigma_factors"/>
    <property type="match status" value="1"/>
</dbReference>
<dbReference type="EMBL" id="JMQI01000055">
    <property type="protein sequence ID" value="KDN19153.1"/>
    <property type="molecule type" value="Genomic_DNA"/>
</dbReference>
<comment type="caution">
    <text evidence="4">The sequence shown here is derived from an EMBL/GenBank/DDBJ whole genome shotgun (WGS) entry which is preliminary data.</text>
</comment>
<dbReference type="Proteomes" id="UP000027345">
    <property type="component" value="Unassembled WGS sequence"/>
</dbReference>
<evidence type="ECO:0000313" key="4">
    <source>
        <dbReference type="EMBL" id="KDN19153.1"/>
    </source>
</evidence>
<gene>
    <name evidence="4" type="ORF">DV20_26205</name>
</gene>
<dbReference type="InterPro" id="IPR002645">
    <property type="entry name" value="STAS_dom"/>
</dbReference>
<dbReference type="InterPro" id="IPR003658">
    <property type="entry name" value="Anti-sigma_ant"/>
</dbReference>
<evidence type="ECO:0000259" key="3">
    <source>
        <dbReference type="PROSITE" id="PS50801"/>
    </source>
</evidence>
<sequence>MTVTADGNRVRPQDLLRVTAHHSGGAVVLAVAGEIDLLSAPVLGEAVTTALADAPELLVVDLSEVSFLASIGITVLLEARREAGAGTRVRVVAPEASVVNRTLSLTGLHEALAVATTREDALAG</sequence>
<dbReference type="SUPFAM" id="SSF52091">
    <property type="entry name" value="SpoIIaa-like"/>
    <property type="match status" value="1"/>
</dbReference>